<comment type="cofactor">
    <cofactor evidence="1 12">
        <name>FAD</name>
        <dbReference type="ChEBI" id="CHEBI:57692"/>
    </cofactor>
</comment>
<dbReference type="GO" id="GO:0034628">
    <property type="term" value="P:'de novo' NAD+ biosynthetic process from L-aspartate"/>
    <property type="evidence" value="ECO:0007669"/>
    <property type="project" value="TreeGrafter"/>
</dbReference>
<dbReference type="PANTHER" id="PTHR42716">
    <property type="entry name" value="L-ASPARTATE OXIDASE"/>
    <property type="match status" value="1"/>
</dbReference>
<dbReference type="PANTHER" id="PTHR42716:SF2">
    <property type="entry name" value="L-ASPARTATE OXIDASE, CHLOROPLASTIC"/>
    <property type="match status" value="1"/>
</dbReference>
<dbReference type="FunFam" id="1.20.58.100:FF:000002">
    <property type="entry name" value="L-aspartate oxidase"/>
    <property type="match status" value="1"/>
</dbReference>
<proteinExistence type="inferred from homology"/>
<gene>
    <name evidence="15" type="primary">nadB</name>
    <name evidence="15" type="ORF">J3U88_22485</name>
</gene>
<evidence type="ECO:0000256" key="6">
    <source>
        <dbReference type="ARBA" id="ARBA00022642"/>
    </source>
</evidence>
<dbReference type="NCBIfam" id="NF006567">
    <property type="entry name" value="PRK09077.1"/>
    <property type="match status" value="1"/>
</dbReference>
<evidence type="ECO:0000256" key="12">
    <source>
        <dbReference type="RuleBase" id="RU362049"/>
    </source>
</evidence>
<dbReference type="SUPFAM" id="SSF46977">
    <property type="entry name" value="Succinate dehydrogenase/fumarate reductase flavoprotein C-terminal domain"/>
    <property type="match status" value="1"/>
</dbReference>
<dbReference type="EMBL" id="JAFREP010000023">
    <property type="protein sequence ID" value="MBO1321265.1"/>
    <property type="molecule type" value="Genomic_DNA"/>
</dbReference>
<dbReference type="InterPro" id="IPR036188">
    <property type="entry name" value="FAD/NAD-bd_sf"/>
</dbReference>
<dbReference type="Pfam" id="PF00890">
    <property type="entry name" value="FAD_binding_2"/>
    <property type="match status" value="1"/>
</dbReference>
<evidence type="ECO:0000256" key="5">
    <source>
        <dbReference type="ARBA" id="ARBA00022630"/>
    </source>
</evidence>
<evidence type="ECO:0000313" key="15">
    <source>
        <dbReference type="EMBL" id="MBO1321265.1"/>
    </source>
</evidence>
<sequence>MDVLESEFLVIGAGIAGLSFALRAAKLGKVNVLLKDSFQKSSTQYAQGGINAVLAEQDSFESHTQDTLDCGYGLCDEAVVRMVVERGPEIIEDLMAWGTDFTRDGERLSLHREGGHAHNRVVHAKDATGAEIMRALIASVRNEPNITIFPDHMAIDLIFQHQLGGKSINENTRCIGAYVLESQTSMVKGFVASVVYLATGGIGKVYPYTSNPRTATGDGIAMAYRAGIEVENMEFIQFHPTILYHHEVNRFLITEATRGEGGILRDKNGRAFMADYHPRKELAPRDVVARAIDREIKQSGNGSVFLDLTHLPKPHLQDHFPNIYDTLFDLGIDISVDMIPVVPAAHYLCGGLRVDQHGRTRCAGLFAGGECSNTGLHGANRLASNSLLEAAVYAKTSFEFIEKLRETELIKPPRNIAPWVYHETSDAYEETLVSPLWKEVRQFMWNYVGIVRTNKRLDRAIRRIEFLRQEIETSYWNFRISKDLIELRNISIIAELIIRSAAQRKESRGLHYNVDHPETLEQYAQDTCLMLHRHGLFR</sequence>
<dbReference type="PIRSF" id="PIRSF000171">
    <property type="entry name" value="SDHA_APRA_LASPO"/>
    <property type="match status" value="1"/>
</dbReference>
<dbReference type="Gene3D" id="3.90.700.10">
    <property type="entry name" value="Succinate dehydrogenase/fumarate reductase flavoprotein, catalytic domain"/>
    <property type="match status" value="1"/>
</dbReference>
<dbReference type="NCBIfam" id="TIGR00551">
    <property type="entry name" value="nadB"/>
    <property type="match status" value="1"/>
</dbReference>
<comment type="caution">
    <text evidence="15">The sequence shown here is derived from an EMBL/GenBank/DDBJ whole genome shotgun (WGS) entry which is preliminary data.</text>
</comment>
<dbReference type="Gene3D" id="1.20.58.100">
    <property type="entry name" value="Fumarate reductase/succinate dehydrogenase flavoprotein-like, C-terminal domain"/>
    <property type="match status" value="1"/>
</dbReference>
<comment type="subcellular location">
    <subcellularLocation>
        <location evidence="12">Cytoplasm</location>
    </subcellularLocation>
</comment>
<evidence type="ECO:0000256" key="11">
    <source>
        <dbReference type="PIRSR" id="PIRSR000171-1"/>
    </source>
</evidence>
<evidence type="ECO:0000256" key="4">
    <source>
        <dbReference type="ARBA" id="ARBA00012173"/>
    </source>
</evidence>
<dbReference type="GO" id="GO:0008734">
    <property type="term" value="F:L-aspartate oxidase activity"/>
    <property type="evidence" value="ECO:0007669"/>
    <property type="project" value="UniProtKB-UniRule"/>
</dbReference>
<keyword evidence="7 12" id="KW-0274">FAD</keyword>
<dbReference type="RefSeq" id="WP_207861240.1">
    <property type="nucleotide sequence ID" value="NZ_JAFREP010000023.1"/>
</dbReference>
<dbReference type="InterPro" id="IPR003953">
    <property type="entry name" value="FAD-dep_OxRdtase_2_FAD-bd"/>
</dbReference>
<dbReference type="AlphaFoldDB" id="A0A8J7QNH0"/>
<evidence type="ECO:0000256" key="10">
    <source>
        <dbReference type="NCBIfam" id="TIGR00551"/>
    </source>
</evidence>
<dbReference type="FunFam" id="3.90.700.10:FF:000002">
    <property type="entry name" value="L-aspartate oxidase"/>
    <property type="match status" value="1"/>
</dbReference>
<evidence type="ECO:0000259" key="14">
    <source>
        <dbReference type="Pfam" id="PF02910"/>
    </source>
</evidence>
<dbReference type="SUPFAM" id="SSF51905">
    <property type="entry name" value="FAD/NAD(P)-binding domain"/>
    <property type="match status" value="1"/>
</dbReference>
<comment type="function">
    <text evidence="12">Catalyzes the oxidation of L-aspartate to iminoaspartate.</text>
</comment>
<feature type="domain" description="FAD-dependent oxidoreductase 2 FAD-binding" evidence="13">
    <location>
        <begin position="9"/>
        <end position="387"/>
    </location>
</feature>
<dbReference type="Pfam" id="PF02910">
    <property type="entry name" value="Succ_DH_flav_C"/>
    <property type="match status" value="1"/>
</dbReference>
<dbReference type="InterPro" id="IPR015939">
    <property type="entry name" value="Fum_Rdtase/Succ_DH_flav-like_C"/>
</dbReference>
<keyword evidence="6 12" id="KW-0662">Pyridine nucleotide biosynthesis</keyword>
<organism evidence="15 16">
    <name type="scientific">Acanthopleuribacter pedis</name>
    <dbReference type="NCBI Taxonomy" id="442870"/>
    <lineage>
        <taxon>Bacteria</taxon>
        <taxon>Pseudomonadati</taxon>
        <taxon>Acidobacteriota</taxon>
        <taxon>Holophagae</taxon>
        <taxon>Acanthopleuribacterales</taxon>
        <taxon>Acanthopleuribacteraceae</taxon>
        <taxon>Acanthopleuribacter</taxon>
    </lineage>
</organism>
<keyword evidence="8 12" id="KW-0560">Oxidoreductase</keyword>
<feature type="domain" description="Fumarate reductase/succinate dehydrogenase flavoprotein-like C-terminal" evidence="14">
    <location>
        <begin position="438"/>
        <end position="527"/>
    </location>
</feature>
<dbReference type="InterPro" id="IPR037099">
    <property type="entry name" value="Fum_R/Succ_DH_flav-like_C_sf"/>
</dbReference>
<dbReference type="InterPro" id="IPR027477">
    <property type="entry name" value="Succ_DH/fumarate_Rdtase_cat_sf"/>
</dbReference>
<feature type="active site" description="Proton acceptor" evidence="11">
    <location>
        <position position="285"/>
    </location>
</feature>
<dbReference type="Proteomes" id="UP000664417">
    <property type="component" value="Unassembled WGS sequence"/>
</dbReference>
<evidence type="ECO:0000256" key="9">
    <source>
        <dbReference type="ARBA" id="ARBA00048305"/>
    </source>
</evidence>
<evidence type="ECO:0000256" key="7">
    <source>
        <dbReference type="ARBA" id="ARBA00022827"/>
    </source>
</evidence>
<comment type="similarity">
    <text evidence="3 12">Belongs to the FAD-dependent oxidoreductase 2 family. NadB subfamily.</text>
</comment>
<dbReference type="GO" id="GO:0005737">
    <property type="term" value="C:cytoplasm"/>
    <property type="evidence" value="ECO:0007669"/>
    <property type="project" value="UniProtKB-SubCell"/>
</dbReference>
<evidence type="ECO:0000256" key="1">
    <source>
        <dbReference type="ARBA" id="ARBA00001974"/>
    </source>
</evidence>
<evidence type="ECO:0000256" key="2">
    <source>
        <dbReference type="ARBA" id="ARBA00004950"/>
    </source>
</evidence>
<dbReference type="InterPro" id="IPR005288">
    <property type="entry name" value="NadB"/>
</dbReference>
<dbReference type="PRINTS" id="PR00368">
    <property type="entry name" value="FADPNR"/>
</dbReference>
<accession>A0A8J7QNH0</accession>
<evidence type="ECO:0000259" key="13">
    <source>
        <dbReference type="Pfam" id="PF00890"/>
    </source>
</evidence>
<dbReference type="SUPFAM" id="SSF56425">
    <property type="entry name" value="Succinate dehydrogenase/fumarate reductase flavoprotein, catalytic domain"/>
    <property type="match status" value="1"/>
</dbReference>
<keyword evidence="5 12" id="KW-0285">Flavoprotein</keyword>
<protein>
    <recommendedName>
        <fullName evidence="4 10">L-aspartate oxidase</fullName>
        <ecNumber evidence="4 10">1.4.3.16</ecNumber>
    </recommendedName>
</protein>
<evidence type="ECO:0000256" key="8">
    <source>
        <dbReference type="ARBA" id="ARBA00023002"/>
    </source>
</evidence>
<name>A0A8J7QNH0_9BACT</name>
<evidence type="ECO:0000256" key="3">
    <source>
        <dbReference type="ARBA" id="ARBA00008562"/>
    </source>
</evidence>
<comment type="catalytic activity">
    <reaction evidence="9">
        <text>L-aspartate + O2 = iminosuccinate + H2O2</text>
        <dbReference type="Rhea" id="RHEA:25876"/>
        <dbReference type="ChEBI" id="CHEBI:15379"/>
        <dbReference type="ChEBI" id="CHEBI:16240"/>
        <dbReference type="ChEBI" id="CHEBI:29991"/>
        <dbReference type="ChEBI" id="CHEBI:77875"/>
        <dbReference type="EC" id="1.4.3.16"/>
    </reaction>
    <physiologicalReaction direction="left-to-right" evidence="9">
        <dbReference type="Rhea" id="RHEA:25877"/>
    </physiologicalReaction>
</comment>
<evidence type="ECO:0000313" key="16">
    <source>
        <dbReference type="Proteomes" id="UP000664417"/>
    </source>
</evidence>
<dbReference type="EC" id="1.4.3.16" evidence="4 10"/>
<reference evidence="15" key="1">
    <citation type="submission" date="2021-03" db="EMBL/GenBank/DDBJ databases">
        <authorList>
            <person name="Wang G."/>
        </authorList>
    </citation>
    <scope>NUCLEOTIDE SEQUENCE</scope>
    <source>
        <strain evidence="15">KCTC 12899</strain>
    </source>
</reference>
<keyword evidence="16" id="KW-1185">Reference proteome</keyword>
<comment type="pathway">
    <text evidence="2 12">Cofactor biosynthesis; NAD(+) biosynthesis; iminoaspartate from L-aspartate (oxidase route): step 1/1.</text>
</comment>
<dbReference type="Gene3D" id="3.50.50.60">
    <property type="entry name" value="FAD/NAD(P)-binding domain"/>
    <property type="match status" value="1"/>
</dbReference>
<dbReference type="UniPathway" id="UPA00253">
    <property type="reaction ID" value="UER00326"/>
</dbReference>